<dbReference type="SUPFAM" id="SSF52980">
    <property type="entry name" value="Restriction endonuclease-like"/>
    <property type="match status" value="1"/>
</dbReference>
<dbReference type="InterPro" id="IPR011335">
    <property type="entry name" value="Restrct_endonuc-II-like"/>
</dbReference>
<dbReference type="Pfam" id="PF05685">
    <property type="entry name" value="Uma2"/>
    <property type="match status" value="1"/>
</dbReference>
<evidence type="ECO:0000259" key="1">
    <source>
        <dbReference type="Pfam" id="PF05685"/>
    </source>
</evidence>
<dbReference type="Proteomes" id="UP001500936">
    <property type="component" value="Unassembled WGS sequence"/>
</dbReference>
<reference evidence="3" key="1">
    <citation type="journal article" date="2019" name="Int. J. Syst. Evol. Microbiol.">
        <title>The Global Catalogue of Microorganisms (GCM) 10K type strain sequencing project: providing services to taxonomists for standard genome sequencing and annotation.</title>
        <authorList>
            <consortium name="The Broad Institute Genomics Platform"/>
            <consortium name="The Broad Institute Genome Sequencing Center for Infectious Disease"/>
            <person name="Wu L."/>
            <person name="Ma J."/>
        </authorList>
    </citation>
    <scope>NUCLEOTIDE SEQUENCE [LARGE SCALE GENOMIC DNA]</scope>
    <source>
        <strain evidence="3">JCM 17925</strain>
    </source>
</reference>
<accession>A0ABP8KGY6</accession>
<proteinExistence type="predicted"/>
<dbReference type="InterPro" id="IPR008538">
    <property type="entry name" value="Uma2"/>
</dbReference>
<dbReference type="Gene3D" id="3.90.1570.10">
    <property type="entry name" value="tt1808, chain A"/>
    <property type="match status" value="1"/>
</dbReference>
<name>A0ABP8KGY6_9BACT</name>
<evidence type="ECO:0000313" key="3">
    <source>
        <dbReference type="Proteomes" id="UP001500936"/>
    </source>
</evidence>
<dbReference type="EMBL" id="BAABHB010000004">
    <property type="protein sequence ID" value="GAA4406496.1"/>
    <property type="molecule type" value="Genomic_DNA"/>
</dbReference>
<protein>
    <recommendedName>
        <fullName evidence="1">Putative restriction endonuclease domain-containing protein</fullName>
    </recommendedName>
</protein>
<organism evidence="2 3">
    <name type="scientific">Nibrella viscosa</name>
    <dbReference type="NCBI Taxonomy" id="1084524"/>
    <lineage>
        <taxon>Bacteria</taxon>
        <taxon>Pseudomonadati</taxon>
        <taxon>Bacteroidota</taxon>
        <taxon>Cytophagia</taxon>
        <taxon>Cytophagales</taxon>
        <taxon>Spirosomataceae</taxon>
        <taxon>Nibrella</taxon>
    </lineage>
</organism>
<sequence>MTDIPLTVIEIVSPSQADTEILAKFEQYFNAGVKSCWLVMPSLKAIAVYSAIGQYEFFKENTTLVDWATGIEIPLNEVFV</sequence>
<dbReference type="CDD" id="cd06260">
    <property type="entry name" value="DUF820-like"/>
    <property type="match status" value="1"/>
</dbReference>
<gene>
    <name evidence="2" type="ORF">GCM10023187_26000</name>
</gene>
<dbReference type="InterPro" id="IPR012296">
    <property type="entry name" value="Nuclease_put_TT1808"/>
</dbReference>
<feature type="domain" description="Putative restriction endonuclease" evidence="1">
    <location>
        <begin position="4"/>
        <end position="56"/>
    </location>
</feature>
<comment type="caution">
    <text evidence="2">The sequence shown here is derived from an EMBL/GenBank/DDBJ whole genome shotgun (WGS) entry which is preliminary data.</text>
</comment>
<evidence type="ECO:0000313" key="2">
    <source>
        <dbReference type="EMBL" id="GAA4406496.1"/>
    </source>
</evidence>
<dbReference type="RefSeq" id="WP_345267747.1">
    <property type="nucleotide sequence ID" value="NZ_BAABHB010000004.1"/>
</dbReference>
<keyword evidence="3" id="KW-1185">Reference proteome</keyword>